<name>A0ABS8EP17_9FLAO</name>
<evidence type="ECO:0000256" key="6">
    <source>
        <dbReference type="ARBA" id="ARBA00038076"/>
    </source>
</evidence>
<keyword evidence="3 7" id="KW-0812">Transmembrane</keyword>
<organism evidence="10 11">
    <name type="scientific">Winogradskyella immobilis</name>
    <dbReference type="NCBI Taxonomy" id="2816852"/>
    <lineage>
        <taxon>Bacteria</taxon>
        <taxon>Pseudomonadati</taxon>
        <taxon>Bacteroidota</taxon>
        <taxon>Flavobacteriia</taxon>
        <taxon>Flavobacteriales</taxon>
        <taxon>Flavobacteriaceae</taxon>
        <taxon>Winogradskyella</taxon>
    </lineage>
</organism>
<dbReference type="InterPro" id="IPR025857">
    <property type="entry name" value="MacB_PCD"/>
</dbReference>
<accession>A0ABS8EP17</accession>
<reference evidence="10" key="2">
    <citation type="submission" date="2021-10" db="EMBL/GenBank/DDBJ databases">
        <title>Genome of Winogradskyella sp. E313.</title>
        <authorList>
            <person name="Zhou Y."/>
        </authorList>
    </citation>
    <scope>NUCLEOTIDE SEQUENCE</scope>
    <source>
        <strain evidence="10">E313</strain>
    </source>
</reference>
<evidence type="ECO:0000313" key="11">
    <source>
        <dbReference type="Proteomes" id="UP000778797"/>
    </source>
</evidence>
<evidence type="ECO:0000256" key="3">
    <source>
        <dbReference type="ARBA" id="ARBA00022692"/>
    </source>
</evidence>
<keyword evidence="2" id="KW-1003">Cell membrane</keyword>
<dbReference type="RefSeq" id="WP_227477305.1">
    <property type="nucleotide sequence ID" value="NZ_JAFMPT010000011.1"/>
</dbReference>
<evidence type="ECO:0000313" key="10">
    <source>
        <dbReference type="EMBL" id="MCC1484845.1"/>
    </source>
</evidence>
<comment type="similarity">
    <text evidence="6">Belongs to the ABC-4 integral membrane protein family.</text>
</comment>
<evidence type="ECO:0000256" key="1">
    <source>
        <dbReference type="ARBA" id="ARBA00004651"/>
    </source>
</evidence>
<evidence type="ECO:0000256" key="7">
    <source>
        <dbReference type="SAM" id="Phobius"/>
    </source>
</evidence>
<comment type="subcellular location">
    <subcellularLocation>
        <location evidence="1">Cell membrane</location>
        <topology evidence="1">Multi-pass membrane protein</topology>
    </subcellularLocation>
</comment>
<keyword evidence="5 7" id="KW-0472">Membrane</keyword>
<dbReference type="InterPro" id="IPR003838">
    <property type="entry name" value="ABC3_permease_C"/>
</dbReference>
<dbReference type="EMBL" id="JAFMPT010000011">
    <property type="protein sequence ID" value="MCC1484845.1"/>
    <property type="molecule type" value="Genomic_DNA"/>
</dbReference>
<evidence type="ECO:0000259" key="9">
    <source>
        <dbReference type="Pfam" id="PF12704"/>
    </source>
</evidence>
<dbReference type="PANTHER" id="PTHR30572">
    <property type="entry name" value="MEMBRANE COMPONENT OF TRANSPORTER-RELATED"/>
    <property type="match status" value="1"/>
</dbReference>
<feature type="domain" description="MacB-like periplasmic core" evidence="9">
    <location>
        <begin position="23"/>
        <end position="252"/>
    </location>
</feature>
<reference evidence="10" key="1">
    <citation type="submission" date="2021-03" db="EMBL/GenBank/DDBJ databases">
        <authorList>
            <person name="Ping X."/>
        </authorList>
    </citation>
    <scope>NUCLEOTIDE SEQUENCE</scope>
    <source>
        <strain evidence="10">E313</strain>
    </source>
</reference>
<keyword evidence="4 7" id="KW-1133">Transmembrane helix</keyword>
<dbReference type="InterPro" id="IPR050250">
    <property type="entry name" value="Macrolide_Exporter_MacB"/>
</dbReference>
<dbReference type="Pfam" id="PF12704">
    <property type="entry name" value="MacB_PCD"/>
    <property type="match status" value="1"/>
</dbReference>
<evidence type="ECO:0000256" key="4">
    <source>
        <dbReference type="ARBA" id="ARBA00022989"/>
    </source>
</evidence>
<gene>
    <name evidence="10" type="ORF">J1C55_09610</name>
</gene>
<dbReference type="PANTHER" id="PTHR30572:SF4">
    <property type="entry name" value="ABC TRANSPORTER PERMEASE YTRF"/>
    <property type="match status" value="1"/>
</dbReference>
<feature type="transmembrane region" description="Helical" evidence="7">
    <location>
        <begin position="289"/>
        <end position="317"/>
    </location>
</feature>
<feature type="transmembrane region" description="Helical" evidence="7">
    <location>
        <begin position="20"/>
        <end position="47"/>
    </location>
</feature>
<feature type="transmembrane region" description="Helical" evidence="7">
    <location>
        <begin position="379"/>
        <end position="399"/>
    </location>
</feature>
<dbReference type="Proteomes" id="UP000778797">
    <property type="component" value="Unassembled WGS sequence"/>
</dbReference>
<dbReference type="Pfam" id="PF02687">
    <property type="entry name" value="FtsX"/>
    <property type="match status" value="1"/>
</dbReference>
<protein>
    <submittedName>
        <fullName evidence="10">ABC transporter permease</fullName>
    </submittedName>
</protein>
<keyword evidence="11" id="KW-1185">Reference proteome</keyword>
<evidence type="ECO:0000259" key="8">
    <source>
        <dbReference type="Pfam" id="PF02687"/>
    </source>
</evidence>
<comment type="caution">
    <text evidence="10">The sequence shown here is derived from an EMBL/GenBank/DDBJ whole genome shotgun (WGS) entry which is preliminary data.</text>
</comment>
<evidence type="ECO:0000256" key="5">
    <source>
        <dbReference type="ARBA" id="ARBA00023136"/>
    </source>
</evidence>
<feature type="transmembrane region" description="Helical" evidence="7">
    <location>
        <begin position="338"/>
        <end position="367"/>
    </location>
</feature>
<sequence>MFSLVKENIRIALDSIKGQLLRTILTVLIIAIGIMALVGILSGVSALENTISSDFSSMGANTFNMRRYGLTVRVGNGSRRTERTKINPVISFRDANEFVTNYDFPGTQTAFWFFGSNSTEVKYNNKKTDPEVAVIGANEYFLSNSGLELESGRGLNVFDVSNSNAICVIGSDLQKALFPDENPLNKTISLRGSKFKVVGVLESKGSTFGNNQDLRVIIPIQKARSIFTSPFINYNLSVRVDRNEMLEGAQEDAILTFRNIRSLSPVETNDFAIVKSDDLINRIGSISNYLYVAAWIISIITIFGSTIALMNIMLVSVSERTREIGVRKALGAKRKTIAFQFFMETVIIGQLGGVIGILLGILIGWGISKGFDLDFSTPWFAMIWATSIAFIVAVISGVYPATKASKLDPIESLRYE</sequence>
<feature type="domain" description="ABC3 transporter permease C-terminal" evidence="8">
    <location>
        <begin position="295"/>
        <end position="409"/>
    </location>
</feature>
<proteinExistence type="inferred from homology"/>
<evidence type="ECO:0000256" key="2">
    <source>
        <dbReference type="ARBA" id="ARBA00022475"/>
    </source>
</evidence>